<feature type="region of interest" description="Disordered" evidence="3">
    <location>
        <begin position="18"/>
        <end position="47"/>
    </location>
</feature>
<dbReference type="PROSITE" id="PS00675">
    <property type="entry name" value="SIGMA54_INTERACT_1"/>
    <property type="match status" value="1"/>
</dbReference>
<dbReference type="GO" id="GO:0005525">
    <property type="term" value="F:GTP binding"/>
    <property type="evidence" value="ECO:0007669"/>
    <property type="project" value="InterPro"/>
</dbReference>
<evidence type="ECO:0000313" key="5">
    <source>
        <dbReference type="Proteomes" id="UP000887578"/>
    </source>
</evidence>
<sequence length="534" mass="60989">MYMSIKLNKPPVCTVGLEREKEKSPSLPPTPITRAPPSTPIATTPTTSIPKHIVPVKKEFNILFIGQSGAGKSMLVNSIYNYLTYNFDEVSKAETVDCILPCQFQLQTPDFKKIVFKAGPEDKNENHNDNGESVTQYPKVYNFKTENYNCQVIDTPGLGDTRGAKQDEYNLSLIRNAIIEIKELHAICFVMPSNISKLTTNFEVNMRDLLSLFPKIALKNVFFFFTYANSTFFTIGDTRTSLEEFISTFEATNNAKIPFNMENVCCVDSEAFMYFIATKQGHKYQNRDLESFRISWDRSKEAIETFLAKMEKVNPIKSTDILMTYEMEQIGTMLRNEKSDALKILIPHILTSISQISMTSKFNLAKRPSTEPLNDSKKPELFQALEICQKHTEDLNLKQLIKKLVEAYGPKTDDKNIEKVEKIKKQNGTNIKKPSIETDKAVENGSKPEPPKRYASNWPCKERLDEIAERLAKEWQNEKISVNSMEHMLNVQIAGNLQQKDINKMKLKDSLDILLMEVNGDLYVTMEKLIAEFK</sequence>
<dbReference type="InterPro" id="IPR025662">
    <property type="entry name" value="Sigma_54_int_dom_ATP-bd_1"/>
</dbReference>
<evidence type="ECO:0000259" key="4">
    <source>
        <dbReference type="Pfam" id="PF04548"/>
    </source>
</evidence>
<dbReference type="Proteomes" id="UP000887578">
    <property type="component" value="Unplaced"/>
</dbReference>
<dbReference type="Pfam" id="PF04548">
    <property type="entry name" value="AIG1"/>
    <property type="match status" value="1"/>
</dbReference>
<proteinExistence type="inferred from homology"/>
<comment type="similarity">
    <text evidence="1">Belongs to the TRAFAC class TrmE-Era-EngA-EngB-Septin-like GTPase superfamily. AIG1/Toc34/Toc159-like paraseptin GTPase family. IAN subfamily.</text>
</comment>
<keyword evidence="5" id="KW-1185">Reference proteome</keyword>
<keyword evidence="2" id="KW-0547">Nucleotide-binding</keyword>
<dbReference type="Gene3D" id="3.40.50.300">
    <property type="entry name" value="P-loop containing nucleotide triphosphate hydrolases"/>
    <property type="match status" value="1"/>
</dbReference>
<dbReference type="InterPro" id="IPR027417">
    <property type="entry name" value="P-loop_NTPase"/>
</dbReference>
<feature type="domain" description="AIG1-type G" evidence="4">
    <location>
        <begin position="131"/>
        <end position="231"/>
    </location>
</feature>
<evidence type="ECO:0000256" key="1">
    <source>
        <dbReference type="ARBA" id="ARBA00008535"/>
    </source>
</evidence>
<dbReference type="WBParaSite" id="PDA_v2.g7639.t1">
    <property type="protein sequence ID" value="PDA_v2.g7639.t1"/>
    <property type="gene ID" value="PDA_v2.g7639"/>
</dbReference>
<name>A0A914QZU1_9BILA</name>
<dbReference type="InterPro" id="IPR006703">
    <property type="entry name" value="G_AIG1"/>
</dbReference>
<evidence type="ECO:0000256" key="2">
    <source>
        <dbReference type="ARBA" id="ARBA00022741"/>
    </source>
</evidence>
<dbReference type="AlphaFoldDB" id="A0A914QZU1"/>
<evidence type="ECO:0000256" key="3">
    <source>
        <dbReference type="SAM" id="MobiDB-lite"/>
    </source>
</evidence>
<protein>
    <submittedName>
        <fullName evidence="6">G domain-containing protein</fullName>
    </submittedName>
</protein>
<feature type="compositionally biased region" description="Low complexity" evidence="3">
    <location>
        <begin position="32"/>
        <end position="47"/>
    </location>
</feature>
<organism evidence="5 6">
    <name type="scientific">Panagrolaimus davidi</name>
    <dbReference type="NCBI Taxonomy" id="227884"/>
    <lineage>
        <taxon>Eukaryota</taxon>
        <taxon>Metazoa</taxon>
        <taxon>Ecdysozoa</taxon>
        <taxon>Nematoda</taxon>
        <taxon>Chromadorea</taxon>
        <taxon>Rhabditida</taxon>
        <taxon>Tylenchina</taxon>
        <taxon>Panagrolaimomorpha</taxon>
        <taxon>Panagrolaimoidea</taxon>
        <taxon>Panagrolaimidae</taxon>
        <taxon>Panagrolaimus</taxon>
    </lineage>
</organism>
<evidence type="ECO:0000313" key="6">
    <source>
        <dbReference type="WBParaSite" id="PDA_v2.g7639.t1"/>
    </source>
</evidence>
<dbReference type="PANTHER" id="PTHR32046">
    <property type="entry name" value="G DOMAIN-CONTAINING PROTEIN"/>
    <property type="match status" value="1"/>
</dbReference>
<reference evidence="6" key="1">
    <citation type="submission" date="2022-11" db="UniProtKB">
        <authorList>
            <consortium name="WormBaseParasite"/>
        </authorList>
    </citation>
    <scope>IDENTIFICATION</scope>
</reference>
<accession>A0A914QZU1</accession>
<dbReference type="PANTHER" id="PTHR32046:SF11">
    <property type="entry name" value="IMMUNE-ASSOCIATED NUCLEOTIDE-BINDING PROTEIN 10-LIKE"/>
    <property type="match status" value="1"/>
</dbReference>
<feature type="region of interest" description="Disordered" evidence="3">
    <location>
        <begin position="426"/>
        <end position="454"/>
    </location>
</feature>
<dbReference type="SUPFAM" id="SSF52540">
    <property type="entry name" value="P-loop containing nucleoside triphosphate hydrolases"/>
    <property type="match status" value="1"/>
</dbReference>